<dbReference type="PIRSF" id="PIRSF032064">
    <property type="entry name" value="UCP032064"/>
    <property type="match status" value="1"/>
</dbReference>
<evidence type="ECO:0000256" key="1">
    <source>
        <dbReference type="SAM" id="MobiDB-lite"/>
    </source>
</evidence>
<protein>
    <recommendedName>
        <fullName evidence="4">DUF721 domain-containing protein</fullName>
    </recommendedName>
</protein>
<keyword evidence="3" id="KW-1185">Reference proteome</keyword>
<dbReference type="AlphaFoldDB" id="A0A1I6QC58"/>
<feature type="region of interest" description="Disordered" evidence="1">
    <location>
        <begin position="126"/>
        <end position="184"/>
    </location>
</feature>
<organism evidence="2 3">
    <name type="scientific">Brevundimonas viscosa</name>
    <dbReference type="NCBI Taxonomy" id="871741"/>
    <lineage>
        <taxon>Bacteria</taxon>
        <taxon>Pseudomonadati</taxon>
        <taxon>Pseudomonadota</taxon>
        <taxon>Alphaproteobacteria</taxon>
        <taxon>Caulobacterales</taxon>
        <taxon>Caulobacteraceae</taxon>
        <taxon>Brevundimonas</taxon>
    </lineage>
</organism>
<dbReference type="OrthoDB" id="7160947at2"/>
<name>A0A1I6QC58_9CAUL</name>
<dbReference type="InterPro" id="IPR010593">
    <property type="entry name" value="DUF1159"/>
</dbReference>
<sequence length="184" mass="19870">MRRPLPTDDEVREILSRRRTRPAPRPAPKAGRALQGLIRELDAKLGRGAGALEPRWREIIGERLARVTRPQKLTRGRDGRGGTLELRVAGPAALLVQHQSEEILQRVNLFLGPGSVEKLRIAQGPVKPLADAPAPPRRKAAQPPLPASVEAELKAGVEAAPEPLKGPLERLGRAVLGEGGRGSR</sequence>
<proteinExistence type="predicted"/>
<dbReference type="STRING" id="871741.SAMN05192570_1665"/>
<dbReference type="Pfam" id="PF05258">
    <property type="entry name" value="DciA"/>
    <property type="match status" value="1"/>
</dbReference>
<reference evidence="3" key="1">
    <citation type="submission" date="2016-10" db="EMBL/GenBank/DDBJ databases">
        <authorList>
            <person name="Varghese N."/>
            <person name="Submissions S."/>
        </authorList>
    </citation>
    <scope>NUCLEOTIDE SEQUENCE [LARGE SCALE GENOMIC DNA]</scope>
    <source>
        <strain evidence="3">CGMCC 1.10683</strain>
    </source>
</reference>
<evidence type="ECO:0008006" key="4">
    <source>
        <dbReference type="Google" id="ProtNLM"/>
    </source>
</evidence>
<dbReference type="InterPro" id="IPR007922">
    <property type="entry name" value="DciA-like"/>
</dbReference>
<evidence type="ECO:0000313" key="3">
    <source>
        <dbReference type="Proteomes" id="UP000198788"/>
    </source>
</evidence>
<dbReference type="EMBL" id="FOZV01000003">
    <property type="protein sequence ID" value="SFS50034.1"/>
    <property type="molecule type" value="Genomic_DNA"/>
</dbReference>
<gene>
    <name evidence="2" type="ORF">SAMN05192570_1665</name>
</gene>
<feature type="region of interest" description="Disordered" evidence="1">
    <location>
        <begin position="1"/>
        <end position="32"/>
    </location>
</feature>
<accession>A0A1I6QC58</accession>
<evidence type="ECO:0000313" key="2">
    <source>
        <dbReference type="EMBL" id="SFS50034.1"/>
    </source>
</evidence>
<dbReference type="Proteomes" id="UP000198788">
    <property type="component" value="Unassembled WGS sequence"/>
</dbReference>
<dbReference type="RefSeq" id="WP_092308841.1">
    <property type="nucleotide sequence ID" value="NZ_FOZV01000003.1"/>
</dbReference>